<name>A0A6N9UL70_9ACTN</name>
<protein>
    <submittedName>
        <fullName evidence="2">Sensor histidine kinase</fullName>
    </submittedName>
</protein>
<dbReference type="EMBL" id="JAAGMB010000266">
    <property type="protein sequence ID" value="NEB17316.1"/>
    <property type="molecule type" value="Genomic_DNA"/>
</dbReference>
<reference evidence="2 3" key="1">
    <citation type="submission" date="2020-01" db="EMBL/GenBank/DDBJ databases">
        <title>Insect and environment-associated Actinomycetes.</title>
        <authorList>
            <person name="Currrie C."/>
            <person name="Chevrette M."/>
            <person name="Carlson C."/>
            <person name="Stubbendieck R."/>
            <person name="Wendt-Pienkowski E."/>
        </authorList>
    </citation>
    <scope>NUCLEOTIDE SEQUENCE [LARGE SCALE GENOMIC DNA]</scope>
    <source>
        <strain evidence="2 3">SID14172</strain>
    </source>
</reference>
<keyword evidence="1" id="KW-0472">Membrane</keyword>
<evidence type="ECO:0000313" key="3">
    <source>
        <dbReference type="Proteomes" id="UP000469545"/>
    </source>
</evidence>
<dbReference type="Proteomes" id="UP000469545">
    <property type="component" value="Unassembled WGS sequence"/>
</dbReference>
<dbReference type="AlphaFoldDB" id="A0A6N9UL70"/>
<keyword evidence="2" id="KW-0418">Kinase</keyword>
<keyword evidence="1" id="KW-1133">Transmembrane helix</keyword>
<feature type="transmembrane region" description="Helical" evidence="1">
    <location>
        <begin position="44"/>
        <end position="62"/>
    </location>
</feature>
<gene>
    <name evidence="2" type="ORF">G3I46_12470</name>
</gene>
<feature type="non-terminal residue" evidence="2">
    <location>
        <position position="76"/>
    </location>
</feature>
<keyword evidence="3" id="KW-1185">Reference proteome</keyword>
<dbReference type="GO" id="GO:0016301">
    <property type="term" value="F:kinase activity"/>
    <property type="evidence" value="ECO:0007669"/>
    <property type="project" value="UniProtKB-KW"/>
</dbReference>
<keyword evidence="2" id="KW-0808">Transferase</keyword>
<sequence length="76" mass="7833">MNASAPALTPTTRALAWCLHLLVVGLLVLVAARAVTDGRSHAGPIVAVAVVCGLVYAAGPVLPRVRLVRRVAAAWL</sequence>
<keyword evidence="1" id="KW-0812">Transmembrane</keyword>
<organism evidence="2 3">
    <name type="scientific">Streptomyces coelicoflavus</name>
    <dbReference type="NCBI Taxonomy" id="285562"/>
    <lineage>
        <taxon>Bacteria</taxon>
        <taxon>Bacillati</taxon>
        <taxon>Actinomycetota</taxon>
        <taxon>Actinomycetes</taxon>
        <taxon>Kitasatosporales</taxon>
        <taxon>Streptomycetaceae</taxon>
        <taxon>Streptomyces</taxon>
    </lineage>
</organism>
<evidence type="ECO:0000256" key="1">
    <source>
        <dbReference type="SAM" id="Phobius"/>
    </source>
</evidence>
<evidence type="ECO:0000313" key="2">
    <source>
        <dbReference type="EMBL" id="NEB17316.1"/>
    </source>
</evidence>
<comment type="caution">
    <text evidence="2">The sequence shown here is derived from an EMBL/GenBank/DDBJ whole genome shotgun (WGS) entry which is preliminary data.</text>
</comment>
<proteinExistence type="predicted"/>
<accession>A0A6N9UL70</accession>